<dbReference type="Proteomes" id="UP000078237">
    <property type="component" value="Unassembled WGS sequence"/>
</dbReference>
<feature type="compositionally biased region" description="Low complexity" evidence="1">
    <location>
        <begin position="168"/>
        <end position="182"/>
    </location>
</feature>
<dbReference type="AlphaFoldDB" id="A0A175WCJ6"/>
<feature type="compositionally biased region" description="Polar residues" evidence="1">
    <location>
        <begin position="97"/>
        <end position="107"/>
    </location>
</feature>
<feature type="compositionally biased region" description="Low complexity" evidence="1">
    <location>
        <begin position="125"/>
        <end position="134"/>
    </location>
</feature>
<evidence type="ECO:0000256" key="1">
    <source>
        <dbReference type="SAM" id="MobiDB-lite"/>
    </source>
</evidence>
<feature type="compositionally biased region" description="Polar residues" evidence="1">
    <location>
        <begin position="212"/>
        <end position="229"/>
    </location>
</feature>
<dbReference type="OrthoDB" id="5239281at2759"/>
<sequence length="229" mass="23755">MAHTPKKNAAVPAGDDSASGQGAINGHVPTASEIKFIFTLINNLKSKPDFDWETIAANGGLTKKSAQERWRVLRIKYDITLPEGPAGTPGRKPKNSIIPSVSPSASMVRQRAGQDDDDNNDEEAAAGSSTVTPKKTGRTRKTPVKDKRAAAAATAAPAATPAKKRGAAEAAAAGSGHEGQQPAKKKGKGKRKEPAKPAAAEPEAQEDGVPMYTSSALSSVPSNISDLEI</sequence>
<dbReference type="STRING" id="100816.A0A175WCJ6"/>
<proteinExistence type="predicted"/>
<feature type="compositionally biased region" description="Acidic residues" evidence="1">
    <location>
        <begin position="115"/>
        <end position="124"/>
    </location>
</feature>
<dbReference type="EMBL" id="LCTW02000040">
    <property type="protein sequence ID" value="KXX81211.1"/>
    <property type="molecule type" value="Genomic_DNA"/>
</dbReference>
<feature type="region of interest" description="Disordered" evidence="1">
    <location>
        <begin position="81"/>
        <end position="229"/>
    </location>
</feature>
<gene>
    <name evidence="2" type="ORF">MMYC01_201377</name>
</gene>
<comment type="caution">
    <text evidence="2">The sequence shown here is derived from an EMBL/GenBank/DDBJ whole genome shotgun (WGS) entry which is preliminary data.</text>
</comment>
<accession>A0A175WCJ6</accession>
<protein>
    <submittedName>
        <fullName evidence="2">Uncharacterized protein</fullName>
    </submittedName>
</protein>
<feature type="compositionally biased region" description="Low complexity" evidence="1">
    <location>
        <begin position="150"/>
        <end position="161"/>
    </location>
</feature>
<organism evidence="2 3">
    <name type="scientific">Madurella mycetomatis</name>
    <dbReference type="NCBI Taxonomy" id="100816"/>
    <lineage>
        <taxon>Eukaryota</taxon>
        <taxon>Fungi</taxon>
        <taxon>Dikarya</taxon>
        <taxon>Ascomycota</taxon>
        <taxon>Pezizomycotina</taxon>
        <taxon>Sordariomycetes</taxon>
        <taxon>Sordariomycetidae</taxon>
        <taxon>Sordariales</taxon>
        <taxon>Sordariales incertae sedis</taxon>
        <taxon>Madurella</taxon>
    </lineage>
</organism>
<evidence type="ECO:0000313" key="2">
    <source>
        <dbReference type="EMBL" id="KXX81211.1"/>
    </source>
</evidence>
<evidence type="ECO:0000313" key="3">
    <source>
        <dbReference type="Proteomes" id="UP000078237"/>
    </source>
</evidence>
<feature type="compositionally biased region" description="Basic residues" evidence="1">
    <location>
        <begin position="183"/>
        <end position="193"/>
    </location>
</feature>
<keyword evidence="3" id="KW-1185">Reference proteome</keyword>
<name>A0A175WCJ6_9PEZI</name>
<dbReference type="VEuPathDB" id="FungiDB:MMYC01_201377"/>
<reference evidence="2 3" key="1">
    <citation type="journal article" date="2016" name="Genome Announc.">
        <title>Genome Sequence of Madurella mycetomatis mm55, Isolated from a Human Mycetoma Case in Sudan.</title>
        <authorList>
            <person name="Smit S."/>
            <person name="Derks M.F."/>
            <person name="Bervoets S."/>
            <person name="Fahal A."/>
            <person name="van Leeuwen W."/>
            <person name="van Belkum A."/>
            <person name="van de Sande W.W."/>
        </authorList>
    </citation>
    <scope>NUCLEOTIDE SEQUENCE [LARGE SCALE GENOMIC DNA]</scope>
    <source>
        <strain evidence="3">mm55</strain>
    </source>
</reference>
<feature type="region of interest" description="Disordered" evidence="1">
    <location>
        <begin position="1"/>
        <end position="24"/>
    </location>
</feature>